<reference evidence="2" key="1">
    <citation type="submission" date="2011-02" db="EMBL/GenBank/DDBJ databases">
        <title>The genome of the leaf-cutting ant Acromyrmex echinatior suggests key adaptations to social evolution and fungus farming.</title>
        <authorList>
            <person name="Nygaard S."/>
            <person name="Zhang G."/>
        </authorList>
    </citation>
    <scope>NUCLEOTIDE SEQUENCE</scope>
</reference>
<name>F4W761_ACREC</name>
<accession>F4W761</accession>
<dbReference type="Proteomes" id="UP000007755">
    <property type="component" value="Unassembled WGS sequence"/>
</dbReference>
<gene>
    <name evidence="2" type="ORF">G5I_01270</name>
</gene>
<evidence type="ECO:0000313" key="3">
    <source>
        <dbReference type="Proteomes" id="UP000007755"/>
    </source>
</evidence>
<sequence length="96" mass="11108">MEPHLEHNGRADGRRTGKESMKGANIQRQKHERSTVFQCQLRANADLEVPLTNFCGRRKKLDDGRSRRERLCSCDEEACGIRYEQCARLRAAVNYD</sequence>
<protein>
    <submittedName>
        <fullName evidence="2">Uncharacterized protein</fullName>
    </submittedName>
</protein>
<evidence type="ECO:0000256" key="1">
    <source>
        <dbReference type="SAM" id="MobiDB-lite"/>
    </source>
</evidence>
<dbReference type="InParanoid" id="F4W761"/>
<organism evidence="3">
    <name type="scientific">Acromyrmex echinatior</name>
    <name type="common">Panamanian leafcutter ant</name>
    <name type="synonym">Acromyrmex octospinosus echinatior</name>
    <dbReference type="NCBI Taxonomy" id="103372"/>
    <lineage>
        <taxon>Eukaryota</taxon>
        <taxon>Metazoa</taxon>
        <taxon>Ecdysozoa</taxon>
        <taxon>Arthropoda</taxon>
        <taxon>Hexapoda</taxon>
        <taxon>Insecta</taxon>
        <taxon>Pterygota</taxon>
        <taxon>Neoptera</taxon>
        <taxon>Endopterygota</taxon>
        <taxon>Hymenoptera</taxon>
        <taxon>Apocrita</taxon>
        <taxon>Aculeata</taxon>
        <taxon>Formicoidea</taxon>
        <taxon>Formicidae</taxon>
        <taxon>Myrmicinae</taxon>
        <taxon>Acromyrmex</taxon>
    </lineage>
</organism>
<feature type="compositionally biased region" description="Basic and acidic residues" evidence="1">
    <location>
        <begin position="1"/>
        <end position="21"/>
    </location>
</feature>
<dbReference type="EMBL" id="GL887813">
    <property type="protein sequence ID" value="EGI69945.1"/>
    <property type="molecule type" value="Genomic_DNA"/>
</dbReference>
<evidence type="ECO:0000313" key="2">
    <source>
        <dbReference type="EMBL" id="EGI69945.1"/>
    </source>
</evidence>
<dbReference type="AlphaFoldDB" id="F4W761"/>
<proteinExistence type="predicted"/>
<keyword evidence="3" id="KW-1185">Reference proteome</keyword>
<feature type="region of interest" description="Disordered" evidence="1">
    <location>
        <begin position="1"/>
        <end position="31"/>
    </location>
</feature>